<dbReference type="InterPro" id="IPR029016">
    <property type="entry name" value="GAF-like_dom_sf"/>
</dbReference>
<dbReference type="InterPro" id="IPR000160">
    <property type="entry name" value="GGDEF_dom"/>
</dbReference>
<dbReference type="Pfam" id="PF00990">
    <property type="entry name" value="GGDEF"/>
    <property type="match status" value="1"/>
</dbReference>
<dbReference type="Pfam" id="PF01590">
    <property type="entry name" value="GAF"/>
    <property type="match status" value="1"/>
</dbReference>
<dbReference type="SMART" id="SM00065">
    <property type="entry name" value="GAF"/>
    <property type="match status" value="1"/>
</dbReference>
<proteinExistence type="predicted"/>
<dbReference type="CDD" id="cd01948">
    <property type="entry name" value="EAL"/>
    <property type="match status" value="1"/>
</dbReference>
<comment type="caution">
    <text evidence="2">The sequence shown here is derived from an EMBL/GenBank/DDBJ whole genome shotgun (WGS) entry which is preliminary data.</text>
</comment>
<name>A0A1G5MAY7_9PSED</name>
<dbReference type="InterPro" id="IPR050706">
    <property type="entry name" value="Cyclic-di-GMP_PDE-like"/>
</dbReference>
<dbReference type="Gene3D" id="3.30.70.270">
    <property type="match status" value="1"/>
</dbReference>
<dbReference type="Proteomes" id="UP000183046">
    <property type="component" value="Unassembled WGS sequence"/>
</dbReference>
<organism evidence="2 3">
    <name type="scientific">Pseudomonas oryzihabitans</name>
    <dbReference type="NCBI Taxonomy" id="47885"/>
    <lineage>
        <taxon>Bacteria</taxon>
        <taxon>Pseudomonadati</taxon>
        <taxon>Pseudomonadota</taxon>
        <taxon>Gammaproteobacteria</taxon>
        <taxon>Pseudomonadales</taxon>
        <taxon>Pseudomonadaceae</taxon>
        <taxon>Pseudomonas</taxon>
    </lineage>
</organism>
<evidence type="ECO:0000313" key="3">
    <source>
        <dbReference type="Proteomes" id="UP000183046"/>
    </source>
</evidence>
<dbReference type="EMBL" id="FMWB01000001">
    <property type="protein sequence ID" value="SCZ22353.1"/>
    <property type="molecule type" value="Genomic_DNA"/>
</dbReference>
<dbReference type="PANTHER" id="PTHR33121:SF19">
    <property type="entry name" value="CYCLIC DI-GMP PHOSPHODIESTERASE PA2567"/>
    <property type="match status" value="1"/>
</dbReference>
<evidence type="ECO:0000259" key="1">
    <source>
        <dbReference type="PROSITE" id="PS50883"/>
    </source>
</evidence>
<dbReference type="GO" id="GO:0071111">
    <property type="term" value="F:cyclic-guanylate-specific phosphodiesterase activity"/>
    <property type="evidence" value="ECO:0007669"/>
    <property type="project" value="InterPro"/>
</dbReference>
<dbReference type="RefSeq" id="WP_042133440.1">
    <property type="nucleotide sequence ID" value="NZ_FMWB01000001.1"/>
</dbReference>
<dbReference type="PROSITE" id="PS50883">
    <property type="entry name" value="EAL"/>
    <property type="match status" value="1"/>
</dbReference>
<dbReference type="SUPFAM" id="SSF55073">
    <property type="entry name" value="Nucleotide cyclase"/>
    <property type="match status" value="1"/>
</dbReference>
<gene>
    <name evidence="2" type="ORF">SAMN05216279_101523</name>
</gene>
<dbReference type="SMART" id="SM00052">
    <property type="entry name" value="EAL"/>
    <property type="match status" value="1"/>
</dbReference>
<dbReference type="PANTHER" id="PTHR33121">
    <property type="entry name" value="CYCLIC DI-GMP PHOSPHODIESTERASE PDEF"/>
    <property type="match status" value="1"/>
</dbReference>
<dbReference type="OrthoDB" id="9804951at2"/>
<dbReference type="eggNOG" id="COG2200">
    <property type="taxonomic scope" value="Bacteria"/>
</dbReference>
<feature type="domain" description="EAL" evidence="1">
    <location>
        <begin position="334"/>
        <end position="588"/>
    </location>
</feature>
<reference evidence="3" key="1">
    <citation type="submission" date="2016-10" db="EMBL/GenBank/DDBJ databases">
        <authorList>
            <person name="de Groot N.N."/>
        </authorList>
    </citation>
    <scope>NUCLEOTIDE SEQUENCE [LARGE SCALE GENOMIC DNA]</scope>
    <source>
        <strain evidence="3">DSM 15758</strain>
    </source>
</reference>
<dbReference type="Gene3D" id="3.20.20.450">
    <property type="entry name" value="EAL domain"/>
    <property type="match status" value="1"/>
</dbReference>
<dbReference type="SUPFAM" id="SSF141868">
    <property type="entry name" value="EAL domain-like"/>
    <property type="match status" value="1"/>
</dbReference>
<dbReference type="STRING" id="237610.BJP27_04620"/>
<sequence length="611" mass="68226">MEPAPLTAANERQRLALLRDLALIDRPADRAFQDLTDLCARLFDVPYAMICFLDGQQVHCRATVGCAPFTVPRTQSFCQHLQETNLPLQVEDARNDARFADLQVVRGAPNIRYYLGAPLRTAEGLMLGSLCLFDAAPRAALPQDRLVALQQLAALASQHIELLRTEAFWDPVTQLPNGQRFSEDAEALARAGTSVVAVAADLFAQSYLNDFIKAMGQAHFDGLQRAIKQHLRRLLPAEQPLYRLGPARFGFLLHDADEAAQRALLERLQQELTGVLDYNGIPIQTRLGLGVMSLTDDHPTDWLRALIATADDARAEMRGCRYFDPQHDAAYRRAFALLSALPQALRAEDQLSLVYQPRIDLATGRCHSVEALLRWQHPHLGPVSPAEFIPLAEKTALITALSRWVMQQAISQAYAWQREGRGLGVAINISAHDLNDPDFTEHTTDLLQRYPVDPRRLELEVTENALLGDVALIHRQLAALRELGIGIAIDDFGTGYNNLSHLRELPADTIKIDRSFVRELTHRTKDRLIVSSLIELSHQLGFRITAEGIETAEALASLLAMGCDEGQGFWIGKPMPEPELQAWLLIQQPDLQRRPTRRAPVFQLFDNAAKH</sequence>
<dbReference type="Gene3D" id="3.30.450.40">
    <property type="match status" value="1"/>
</dbReference>
<dbReference type="SMART" id="SM00267">
    <property type="entry name" value="GGDEF"/>
    <property type="match status" value="1"/>
</dbReference>
<dbReference type="Pfam" id="PF00563">
    <property type="entry name" value="EAL"/>
    <property type="match status" value="1"/>
</dbReference>
<dbReference type="InterPro" id="IPR043128">
    <property type="entry name" value="Rev_trsase/Diguanyl_cyclase"/>
</dbReference>
<evidence type="ECO:0000313" key="2">
    <source>
        <dbReference type="EMBL" id="SCZ22353.1"/>
    </source>
</evidence>
<dbReference type="InterPro" id="IPR035919">
    <property type="entry name" value="EAL_sf"/>
</dbReference>
<dbReference type="InterPro" id="IPR003018">
    <property type="entry name" value="GAF"/>
</dbReference>
<dbReference type="InterPro" id="IPR029787">
    <property type="entry name" value="Nucleotide_cyclase"/>
</dbReference>
<dbReference type="SUPFAM" id="SSF55781">
    <property type="entry name" value="GAF domain-like"/>
    <property type="match status" value="1"/>
</dbReference>
<dbReference type="InterPro" id="IPR001633">
    <property type="entry name" value="EAL_dom"/>
</dbReference>
<accession>A0A1G5MAY7</accession>
<dbReference type="AlphaFoldDB" id="A0A1G5MAY7"/>
<protein>
    <submittedName>
        <fullName evidence="2">EAL domain, c-di-GMP-specific phosphodiesterase class I (Or its enzymatically inactive variant)</fullName>
    </submittedName>
</protein>